<dbReference type="SUPFAM" id="SSF52540">
    <property type="entry name" value="P-loop containing nucleoside triphosphate hydrolases"/>
    <property type="match status" value="1"/>
</dbReference>
<dbReference type="InterPro" id="IPR027417">
    <property type="entry name" value="P-loop_NTPase"/>
</dbReference>
<name>A0A432WYE5_9GAMM</name>
<dbReference type="AlphaFoldDB" id="A0A432WYE5"/>
<accession>A0A432WYE5</accession>
<evidence type="ECO:0000313" key="5">
    <source>
        <dbReference type="EMBL" id="RUO38785.1"/>
    </source>
</evidence>
<dbReference type="EMBL" id="PIPP01000001">
    <property type="protein sequence ID" value="RUO38785.1"/>
    <property type="molecule type" value="Genomic_DNA"/>
</dbReference>
<dbReference type="Gene3D" id="3.30.450.90">
    <property type="match status" value="1"/>
</dbReference>
<protein>
    <recommendedName>
        <fullName evidence="4">Bacterial type II secretion system protein E domain-containing protein</fullName>
    </recommendedName>
</protein>
<dbReference type="InterPro" id="IPR001482">
    <property type="entry name" value="T2SS/T4SS_dom"/>
</dbReference>
<comment type="similarity">
    <text evidence="1">Belongs to the GSP E family.</text>
</comment>
<keyword evidence="6" id="KW-1185">Reference proteome</keyword>
<dbReference type="CDD" id="cd01129">
    <property type="entry name" value="PulE-GspE-like"/>
    <property type="match status" value="1"/>
</dbReference>
<evidence type="ECO:0000313" key="6">
    <source>
        <dbReference type="Proteomes" id="UP000286934"/>
    </source>
</evidence>
<evidence type="ECO:0000256" key="2">
    <source>
        <dbReference type="ARBA" id="ARBA00022741"/>
    </source>
</evidence>
<dbReference type="RefSeq" id="WP_126806051.1">
    <property type="nucleotide sequence ID" value="NZ_PIPP01000001.1"/>
</dbReference>
<comment type="caution">
    <text evidence="5">The sequence shown here is derived from an EMBL/GenBank/DDBJ whole genome shotgun (WGS) entry which is preliminary data.</text>
</comment>
<dbReference type="GO" id="GO:0016887">
    <property type="term" value="F:ATP hydrolysis activity"/>
    <property type="evidence" value="ECO:0007669"/>
    <property type="project" value="TreeGrafter"/>
</dbReference>
<keyword evidence="3" id="KW-0067">ATP-binding</keyword>
<proteinExistence type="inferred from homology"/>
<feature type="domain" description="Bacterial type II secretion system protein E" evidence="4">
    <location>
        <begin position="110"/>
        <end position="482"/>
    </location>
</feature>
<evidence type="ECO:0000259" key="4">
    <source>
        <dbReference type="Pfam" id="PF00437"/>
    </source>
</evidence>
<dbReference type="PANTHER" id="PTHR30258:SF2">
    <property type="entry name" value="COMG OPERON PROTEIN 1"/>
    <property type="match status" value="1"/>
</dbReference>
<dbReference type="OrthoDB" id="5790493at2"/>
<dbReference type="GO" id="GO:0005524">
    <property type="term" value="F:ATP binding"/>
    <property type="evidence" value="ECO:0007669"/>
    <property type="project" value="UniProtKB-KW"/>
</dbReference>
<evidence type="ECO:0000256" key="1">
    <source>
        <dbReference type="ARBA" id="ARBA00006611"/>
    </source>
</evidence>
<dbReference type="PANTHER" id="PTHR30258">
    <property type="entry name" value="TYPE II SECRETION SYSTEM PROTEIN GSPE-RELATED"/>
    <property type="match status" value="1"/>
</dbReference>
<gene>
    <name evidence="5" type="ORF">CWE13_03905</name>
</gene>
<dbReference type="Proteomes" id="UP000286934">
    <property type="component" value="Unassembled WGS sequence"/>
</dbReference>
<organism evidence="5 6">
    <name type="scientific">Aliidiomarina shirensis</name>
    <dbReference type="NCBI Taxonomy" id="1048642"/>
    <lineage>
        <taxon>Bacteria</taxon>
        <taxon>Pseudomonadati</taxon>
        <taxon>Pseudomonadota</taxon>
        <taxon>Gammaproteobacteria</taxon>
        <taxon>Alteromonadales</taxon>
        <taxon>Idiomarinaceae</taxon>
        <taxon>Aliidiomarina</taxon>
    </lineage>
</organism>
<dbReference type="Gene3D" id="3.40.50.300">
    <property type="entry name" value="P-loop containing nucleotide triphosphate hydrolases"/>
    <property type="match status" value="1"/>
</dbReference>
<keyword evidence="2" id="KW-0547">Nucleotide-binding</keyword>
<sequence>MEIIDDRRELGYVHVAPQMLEHCLDFFNQWNDPEVVAVVLEDGRLLASSKAWRKYYIDLQKIVFAARNICPVKNSCEGAAAMIREILTDADGQRRALEIQAGFTEYGENLAQQTLSDIVTEALAMNATDIHLRMSGQEARISFRIDGLLCWQGNRSRVFVTEVVAAALNTQSDDCSDVFDERSISAASISLALPEPHGEVRIRAQKSPCRDGFTVTLRLQKSSQRELPELTSLGFANDTIAALKRLMQQSIGLILISGPTGHGKTTTLAAMNRLLPKTRKVISLEDPIEIVQPAIEQKFVANTTEHSAFSAMLKVVLREDPDVVEVSEIRDLETATSAISAALTGHLVASTIHANDAIGIVPRLLDIGLNAVQLSQPGLLAGLIAQRLLPRLCQYCRIKDKSVHYGVLWQRNEQGCEHCQHRGVVGRVVISEVLVPGEDSGRYIREQDFHAWREHLLKRGWKSLAREAEILVKQGVVSLNDACEIVPNMRMQGESITIAKESDYAFDVQ</sequence>
<reference evidence="6" key="1">
    <citation type="journal article" date="2018" name="Front. Microbiol.">
        <title>Genome-Based Analysis Reveals the Taxonomy and Diversity of the Family Idiomarinaceae.</title>
        <authorList>
            <person name="Liu Y."/>
            <person name="Lai Q."/>
            <person name="Shao Z."/>
        </authorList>
    </citation>
    <scope>NUCLEOTIDE SEQUENCE [LARGE SCALE GENOMIC DNA]</scope>
    <source>
        <strain evidence="6">AIS</strain>
    </source>
</reference>
<dbReference type="Pfam" id="PF00437">
    <property type="entry name" value="T2SSE"/>
    <property type="match status" value="1"/>
</dbReference>
<evidence type="ECO:0000256" key="3">
    <source>
        <dbReference type="ARBA" id="ARBA00022840"/>
    </source>
</evidence>
<dbReference type="GO" id="GO:0005886">
    <property type="term" value="C:plasma membrane"/>
    <property type="evidence" value="ECO:0007669"/>
    <property type="project" value="TreeGrafter"/>
</dbReference>